<dbReference type="InterPro" id="IPR038076">
    <property type="entry name" value="MgtE_N_sf"/>
</dbReference>
<dbReference type="PANTHER" id="PTHR43773">
    <property type="entry name" value="MAGNESIUM TRANSPORTER MGTE"/>
    <property type="match status" value="1"/>
</dbReference>
<dbReference type="PATRIC" id="fig|29290.4.peg.3799"/>
<dbReference type="InterPro" id="IPR027275">
    <property type="entry name" value="PRC-brl_dom"/>
</dbReference>
<evidence type="ECO:0000313" key="4">
    <source>
        <dbReference type="Proteomes" id="UP000033423"/>
    </source>
</evidence>
<reference evidence="3 4" key="1">
    <citation type="submission" date="2015-02" db="EMBL/GenBank/DDBJ databases">
        <title>Single-cell genomics of uncultivated deep-branching MTB reveals a conserved set of magnetosome genes.</title>
        <authorList>
            <person name="Kolinko S."/>
            <person name="Richter M."/>
            <person name="Glockner F.O."/>
            <person name="Brachmann A."/>
            <person name="Schuler D."/>
        </authorList>
    </citation>
    <scope>NUCLEOTIDE SEQUENCE [LARGE SCALE GENOMIC DNA]</scope>
    <source>
        <strain evidence="3">TM-1</strain>
    </source>
</reference>
<keyword evidence="4" id="KW-1185">Reference proteome</keyword>
<dbReference type="InterPro" id="IPR046342">
    <property type="entry name" value="CBS_dom_sf"/>
</dbReference>
<dbReference type="Gene3D" id="3.10.580.10">
    <property type="entry name" value="CBS-domain"/>
    <property type="match status" value="1"/>
</dbReference>
<comment type="caution">
    <text evidence="3">The sequence shown here is derived from an EMBL/GenBank/DDBJ whole genome shotgun (WGS) entry which is preliminary data.</text>
</comment>
<sequence length="419" mass="47002">MPLLGEIFLSDILHKPVFDMKGEELGKIHDVLVVKGETLPRIDALIIKNRDNFYAVDYKSLSIFNRRMMTSTLQQDNLPVYDSFEADLLAARDVLDKQVVDINGAKVVRVNDIKIEGYRNWAVLVGIDVGMRGLLRRLGMEKKAMKLLGFLKLQLPENLIRWDYLQPLSPRLKSISLKVTQKLAKIHPADLADIISSVSRADGESFFRSLDVESAAETLSELESDTQVDILSNMAPEKAAAIIEEMAPDDAVDILSDLPKDKTKQILDSFEQEDAENIHELLSHEEDTAGGLMNTEFILYSCETKVREVIERFKTDVHEVETIYYLYVADKYGVLVGVVSLKDILLSDGELSLASIMSTNIKSVRPDDDEDIVAAKISKYNLVAIPVVDDDGQMIGLVTVDDIIDRILPPSARKKRKKI</sequence>
<dbReference type="Proteomes" id="UP000033423">
    <property type="component" value="Unassembled WGS sequence"/>
</dbReference>
<feature type="domain" description="CBS" evidence="2">
    <location>
        <begin position="357"/>
        <end position="413"/>
    </location>
</feature>
<name>A0A0F3GWB3_9BACT</name>
<dbReference type="CDD" id="cd04606">
    <property type="entry name" value="CBS_pair_Mg_transporter"/>
    <property type="match status" value="1"/>
</dbReference>
<dbReference type="SMART" id="SM00116">
    <property type="entry name" value="CBS"/>
    <property type="match status" value="2"/>
</dbReference>
<dbReference type="InterPro" id="IPR006668">
    <property type="entry name" value="Mg_transptr_MgtE_intracell_dom"/>
</dbReference>
<dbReference type="SUPFAM" id="SSF54631">
    <property type="entry name" value="CBS-domain pair"/>
    <property type="match status" value="1"/>
</dbReference>
<keyword evidence="1" id="KW-0129">CBS domain</keyword>
<proteinExistence type="predicted"/>
<dbReference type="EMBL" id="LACI01001219">
    <property type="protein sequence ID" value="KJU84953.1"/>
    <property type="molecule type" value="Genomic_DNA"/>
</dbReference>
<evidence type="ECO:0000259" key="2">
    <source>
        <dbReference type="PROSITE" id="PS51371"/>
    </source>
</evidence>
<dbReference type="Pfam" id="PF03448">
    <property type="entry name" value="MgtE_N"/>
    <property type="match status" value="1"/>
</dbReference>
<accession>A0A0F3GWB3</accession>
<dbReference type="SUPFAM" id="SSF158791">
    <property type="entry name" value="MgtE N-terminal domain-like"/>
    <property type="match status" value="1"/>
</dbReference>
<dbReference type="SMART" id="SM00924">
    <property type="entry name" value="MgtE_N"/>
    <property type="match status" value="1"/>
</dbReference>
<dbReference type="Pfam" id="PF05239">
    <property type="entry name" value="PRC"/>
    <property type="match status" value="1"/>
</dbReference>
<gene>
    <name evidence="3" type="ORF">MBAV_002855</name>
</gene>
<dbReference type="InterPro" id="IPR006669">
    <property type="entry name" value="MgtE_transporter"/>
</dbReference>
<dbReference type="GO" id="GO:0016020">
    <property type="term" value="C:membrane"/>
    <property type="evidence" value="ECO:0007669"/>
    <property type="project" value="InterPro"/>
</dbReference>
<dbReference type="PROSITE" id="PS51371">
    <property type="entry name" value="CBS"/>
    <property type="match status" value="2"/>
</dbReference>
<protein>
    <submittedName>
        <fullName evidence="3">MgtE integral membrane protein</fullName>
    </submittedName>
</protein>
<organism evidence="3 4">
    <name type="scientific">Candidatus Magnetobacterium bavaricum</name>
    <dbReference type="NCBI Taxonomy" id="29290"/>
    <lineage>
        <taxon>Bacteria</taxon>
        <taxon>Pseudomonadati</taxon>
        <taxon>Nitrospirota</taxon>
        <taxon>Thermodesulfovibrionia</taxon>
        <taxon>Thermodesulfovibrionales</taxon>
        <taxon>Candidatus Magnetobacteriaceae</taxon>
        <taxon>Candidatus Magnetobacterium</taxon>
    </lineage>
</organism>
<dbReference type="AlphaFoldDB" id="A0A0F3GWB3"/>
<dbReference type="Gene3D" id="2.30.30.240">
    <property type="entry name" value="PRC-barrel domain"/>
    <property type="match status" value="1"/>
</dbReference>
<feature type="domain" description="CBS" evidence="2">
    <location>
        <begin position="293"/>
        <end position="355"/>
    </location>
</feature>
<evidence type="ECO:0000313" key="3">
    <source>
        <dbReference type="EMBL" id="KJU84953.1"/>
    </source>
</evidence>
<dbReference type="GO" id="GO:0015095">
    <property type="term" value="F:magnesium ion transmembrane transporter activity"/>
    <property type="evidence" value="ECO:0007669"/>
    <property type="project" value="InterPro"/>
</dbReference>
<dbReference type="PANTHER" id="PTHR43773:SF1">
    <property type="entry name" value="MAGNESIUM TRANSPORTER MGTE"/>
    <property type="match status" value="1"/>
</dbReference>
<dbReference type="Gene3D" id="1.25.60.10">
    <property type="entry name" value="MgtE N-terminal domain-like"/>
    <property type="match status" value="1"/>
</dbReference>
<dbReference type="Pfam" id="PF00571">
    <property type="entry name" value="CBS"/>
    <property type="match status" value="2"/>
</dbReference>
<dbReference type="InterPro" id="IPR000644">
    <property type="entry name" value="CBS_dom"/>
</dbReference>
<evidence type="ECO:0000256" key="1">
    <source>
        <dbReference type="PROSITE-ProRule" id="PRU00703"/>
    </source>
</evidence>